<evidence type="ECO:0000256" key="1">
    <source>
        <dbReference type="SAM" id="MobiDB-lite"/>
    </source>
</evidence>
<organism evidence="2 3">
    <name type="scientific">Cyclospora cayetanensis</name>
    <dbReference type="NCBI Taxonomy" id="88456"/>
    <lineage>
        <taxon>Eukaryota</taxon>
        <taxon>Sar</taxon>
        <taxon>Alveolata</taxon>
        <taxon>Apicomplexa</taxon>
        <taxon>Conoidasida</taxon>
        <taxon>Coccidia</taxon>
        <taxon>Eucoccidiorida</taxon>
        <taxon>Eimeriorina</taxon>
        <taxon>Eimeriidae</taxon>
        <taxon>Cyclospora</taxon>
    </lineage>
</organism>
<feature type="compositionally biased region" description="Low complexity" evidence="1">
    <location>
        <begin position="275"/>
        <end position="288"/>
    </location>
</feature>
<dbReference type="EMBL" id="JROU02001992">
    <property type="protein sequence ID" value="OEH74592.1"/>
    <property type="molecule type" value="Genomic_DNA"/>
</dbReference>
<evidence type="ECO:0000313" key="3">
    <source>
        <dbReference type="Proteomes" id="UP000095192"/>
    </source>
</evidence>
<dbReference type="VEuPathDB" id="ToxoDB:LOC113146907"/>
<feature type="region of interest" description="Disordered" evidence="1">
    <location>
        <begin position="271"/>
        <end position="304"/>
    </location>
</feature>
<comment type="caution">
    <text evidence="2">The sequence shown here is derived from an EMBL/GenBank/DDBJ whole genome shotgun (WGS) entry which is preliminary data.</text>
</comment>
<reference evidence="2 3" key="1">
    <citation type="journal article" date="2016" name="BMC Genomics">
        <title>Comparative genomics reveals Cyclospora cayetanensis possesses coccidia-like metabolism and invasion components but unique surface antigens.</title>
        <authorList>
            <person name="Liu S."/>
            <person name="Wang L."/>
            <person name="Zheng H."/>
            <person name="Xu Z."/>
            <person name="Roellig D.M."/>
            <person name="Li N."/>
            <person name="Frace M.A."/>
            <person name="Tang K."/>
            <person name="Arrowood M.J."/>
            <person name="Moss D.M."/>
            <person name="Zhang L."/>
            <person name="Feng Y."/>
            <person name="Xiao L."/>
        </authorList>
    </citation>
    <scope>NUCLEOTIDE SEQUENCE [LARGE SCALE GENOMIC DNA]</scope>
    <source>
        <strain evidence="2 3">CHN_HEN01</strain>
    </source>
</reference>
<feature type="region of interest" description="Disordered" evidence="1">
    <location>
        <begin position="127"/>
        <end position="181"/>
    </location>
</feature>
<dbReference type="InParanoid" id="A0A1D3CTR8"/>
<sequence length="1227" mass="130535">MCMSTPLAVHRAGDSISQHQEQQVRRQRGSSGSYEGFVPLESSGNWKIRSRNGYSGADRDACAVPARRSLADGPSEDCASLIVARKTQALAYGVEAQETPEAEALASEGLHGAALQLLQRLAPFPAGSRYTPSAHQRRRQQSLSDHSLAMPSAAFSDNASIDGSERHTSAQQPKASSEQNIGLHREHKQKLPISQQARLVAVAADAAAAEEEEEIWNDSSDILLPENLAALLMEDTSGERQQAKCYQIMQQHQQNQHLQEERPERVSLLAKRVQASSSSSGKGASSASDRMPPRVAEVEELTTSHGDADADAALQQQHHVHQSLPAGAAQQVLRRIGAASLELHNHHHLELQQGQQQQQEQGNTALRKPTELVVQQLKLQLQELQQGGICRRTEQLLLNVDSLQQQKQLALYMQLALLLRAWRPSSGIPGSSSKIVIVVAFHCVLHGGVGLELRESASDVLAAAALDELSVPLAAADMATPHSEDVLFASDAGRTEVDTAANATLPSATVGAPAASALGLCCLIIKAARSGSSAAAAAAAEVASSVACGFLLLLQKDRQPSAALRAATVRRAVCAFSAEVAAPAFLILLRLLLPAVKQPLLHPDTMQGTAPTPLPLSQHAAESFHLVRLASALQQRPLQLHPLREQDRHHLSSLDGASVQHKLQQKLEQDLLLLLGAAMRRAREQLALLLSLLQRDWPPGRENRYSSKAKRVVEEAAAAVEAPLTCVCVLVQLPRVRAAANFLPLHESLDAYVATLVELLLMLLGLEESAAATAAAGCLSKGKLDAQSPSLGRARGSEEVCHDVAATFRLSVVLESNATVVLHALASCLSGRIAVSCGHSSAAALKGSSAAASAATARLMCSSWAQLVKPSLEQLCLPSRASSAQARAKPPTVPSASAASGAATTIEEPAACFGVAQQHALAIIEARGGLVAAFAEAAAAVTASEGQQHAAQQQALHNLQQNFSLLVHSATATAAHVVLALEQPGTRTACCSLRASSCPNMCCLSFTRQALLGNDRWSAAQQQYPVAVLQQLLQVLLDHYGYCLPSVDVVDSSGNDSNSCCLWVLLLRVAVAVSSLRAPVLRLCMHPLRRLLAGQKQRQLSVAWKQICTFFTGELICIEFKCSTSCSCCSCKIGVHDLMQQDDWVLVSDLLLELLQLLQQTASSVSAAVASAIPCLKATEKTVHQEEAKESAYQGPPENQEGCDAIFFPSSASGLCSGSEHPDCIDE</sequence>
<gene>
    <name evidence="2" type="ORF">cyc_00404</name>
</gene>
<evidence type="ECO:0000313" key="2">
    <source>
        <dbReference type="EMBL" id="OEH74592.1"/>
    </source>
</evidence>
<dbReference type="Proteomes" id="UP000095192">
    <property type="component" value="Unassembled WGS sequence"/>
</dbReference>
<protein>
    <submittedName>
        <fullName evidence="2">Uncharacterized protein</fullName>
    </submittedName>
</protein>
<proteinExistence type="predicted"/>
<feature type="region of interest" description="Disordered" evidence="1">
    <location>
        <begin position="1"/>
        <end position="37"/>
    </location>
</feature>
<feature type="compositionally biased region" description="Polar residues" evidence="1">
    <location>
        <begin position="169"/>
        <end position="180"/>
    </location>
</feature>
<dbReference type="VEuPathDB" id="ToxoDB:cyc_00404"/>
<accession>A0A1D3CTR8</accession>
<dbReference type="AlphaFoldDB" id="A0A1D3CTR8"/>
<name>A0A1D3CTR8_9EIME</name>
<keyword evidence="3" id="KW-1185">Reference proteome</keyword>